<dbReference type="EMBL" id="PQFF01000068">
    <property type="protein sequence ID" value="RHZ85172.1"/>
    <property type="molecule type" value="Genomic_DNA"/>
</dbReference>
<evidence type="ECO:0000313" key="1">
    <source>
        <dbReference type="EMBL" id="RHZ85172.1"/>
    </source>
</evidence>
<organism evidence="1 2">
    <name type="scientific">Diversispora epigaea</name>
    <dbReference type="NCBI Taxonomy" id="1348612"/>
    <lineage>
        <taxon>Eukaryota</taxon>
        <taxon>Fungi</taxon>
        <taxon>Fungi incertae sedis</taxon>
        <taxon>Mucoromycota</taxon>
        <taxon>Glomeromycotina</taxon>
        <taxon>Glomeromycetes</taxon>
        <taxon>Diversisporales</taxon>
        <taxon>Diversisporaceae</taxon>
        <taxon>Diversispora</taxon>
    </lineage>
</organism>
<sequence length="160" mass="19087">MLRKNKVGEGEVETCYRFILVYGVEIWFYALRPKKFSQAKNNRSENWIVLRYVWCHEDPYTVIPVSSRIAEKRDQELHPLHLPIPQNSAKFRRLSTLPQYSPLEQRISYSPKEFLHEYEKRTKENQENMRQRVSSAENKFLYFIVAAGQNRGTINVNLHL</sequence>
<gene>
    <name evidence="1" type="ORF">Glove_71g136</name>
</gene>
<proteinExistence type="predicted"/>
<protein>
    <submittedName>
        <fullName evidence="1">Uncharacterized protein</fullName>
    </submittedName>
</protein>
<reference evidence="1 2" key="1">
    <citation type="submission" date="2018-08" db="EMBL/GenBank/DDBJ databases">
        <title>Genome and evolution of the arbuscular mycorrhizal fungus Diversispora epigaea (formerly Glomus versiforme) and its bacterial endosymbionts.</title>
        <authorList>
            <person name="Sun X."/>
            <person name="Fei Z."/>
            <person name="Harrison M."/>
        </authorList>
    </citation>
    <scope>NUCLEOTIDE SEQUENCE [LARGE SCALE GENOMIC DNA]</scope>
    <source>
        <strain evidence="1 2">IT104</strain>
    </source>
</reference>
<evidence type="ECO:0000313" key="2">
    <source>
        <dbReference type="Proteomes" id="UP000266861"/>
    </source>
</evidence>
<dbReference type="AlphaFoldDB" id="A0A397JDG0"/>
<keyword evidence="2" id="KW-1185">Reference proteome</keyword>
<accession>A0A397JDG0</accession>
<dbReference type="Proteomes" id="UP000266861">
    <property type="component" value="Unassembled WGS sequence"/>
</dbReference>
<name>A0A397JDG0_9GLOM</name>
<comment type="caution">
    <text evidence="1">The sequence shown here is derived from an EMBL/GenBank/DDBJ whole genome shotgun (WGS) entry which is preliminary data.</text>
</comment>